<evidence type="ECO:0000256" key="5">
    <source>
        <dbReference type="ARBA" id="ARBA00037066"/>
    </source>
</evidence>
<dbReference type="PROSITE" id="PS00211">
    <property type="entry name" value="ABC_TRANSPORTER_1"/>
    <property type="match status" value="1"/>
</dbReference>
<dbReference type="GO" id="GO:0005524">
    <property type="term" value="F:ATP binding"/>
    <property type="evidence" value="ECO:0007669"/>
    <property type="project" value="UniProtKB-KW"/>
</dbReference>
<dbReference type="CDD" id="cd03214">
    <property type="entry name" value="ABC_Iron-Siderophores_B12_Hemin"/>
    <property type="match status" value="1"/>
</dbReference>
<dbReference type="GO" id="GO:0016887">
    <property type="term" value="F:ATP hydrolysis activity"/>
    <property type="evidence" value="ECO:0007669"/>
    <property type="project" value="InterPro"/>
</dbReference>
<dbReference type="OrthoDB" id="5292475at2"/>
<dbReference type="Pfam" id="PF00005">
    <property type="entry name" value="ABC_tran"/>
    <property type="match status" value="1"/>
</dbReference>
<dbReference type="InterPro" id="IPR003439">
    <property type="entry name" value="ABC_transporter-like_ATP-bd"/>
</dbReference>
<keyword evidence="3 7" id="KW-0067">ATP-binding</keyword>
<dbReference type="PANTHER" id="PTHR42794">
    <property type="entry name" value="HEMIN IMPORT ATP-BINDING PROTEIN HMUV"/>
    <property type="match status" value="1"/>
</dbReference>
<evidence type="ECO:0000256" key="1">
    <source>
        <dbReference type="ARBA" id="ARBA00022448"/>
    </source>
</evidence>
<keyword evidence="4" id="KW-1278">Translocase</keyword>
<dbReference type="EMBL" id="PYMC01000002">
    <property type="protein sequence ID" value="PSW06595.1"/>
    <property type="molecule type" value="Genomic_DNA"/>
</dbReference>
<comment type="caution">
    <text evidence="7">The sequence shown here is derived from an EMBL/GenBank/DDBJ whole genome shotgun (WGS) entry which is preliminary data.</text>
</comment>
<evidence type="ECO:0000259" key="6">
    <source>
        <dbReference type="PROSITE" id="PS50893"/>
    </source>
</evidence>
<dbReference type="RefSeq" id="WP_107281959.1">
    <property type="nucleotide sequence ID" value="NZ_PYMC01000002.1"/>
</dbReference>
<sequence length="245" mass="28015">MAKIEVNNLTYTRARFSLELASLRIEPGEKVALMGENGCGKSTLLNLMTGLIEPPRNTVSYRGKELQQIRHGERARLFAVLPQFSDISFPFSVFEVALLGRYVHMTGTDFSEEDKAKTLALMELMDIARYKDHSYAELSGGEKRRVMLARVLNQEAPVIYLDEPNSSLDIRHTLEIFHHLHQLPQTVITSVHDINLAHRYFDRFLFFKQGKLLHDVRREGVTANLLSEVYDVSVTTNTDSFSFRP</sequence>
<dbReference type="AlphaFoldDB" id="A0A2T3N2T5"/>
<comment type="function">
    <text evidence="5">Part of the ABC transporter complex HmuTUV involved in hemin import. Responsible for energy coupling to the transport system.</text>
</comment>
<evidence type="ECO:0000256" key="4">
    <source>
        <dbReference type="ARBA" id="ARBA00022967"/>
    </source>
</evidence>
<feature type="domain" description="ABC transporter" evidence="6">
    <location>
        <begin position="1"/>
        <end position="234"/>
    </location>
</feature>
<dbReference type="InterPro" id="IPR017871">
    <property type="entry name" value="ABC_transporter-like_CS"/>
</dbReference>
<keyword evidence="1" id="KW-0813">Transport</keyword>
<accession>A0A2T3N2T5</accession>
<dbReference type="SMART" id="SM00382">
    <property type="entry name" value="AAA"/>
    <property type="match status" value="1"/>
</dbReference>
<dbReference type="PROSITE" id="PS50893">
    <property type="entry name" value="ABC_TRANSPORTER_2"/>
    <property type="match status" value="1"/>
</dbReference>
<keyword evidence="8" id="KW-1185">Reference proteome</keyword>
<dbReference type="Proteomes" id="UP000240904">
    <property type="component" value="Unassembled WGS sequence"/>
</dbReference>
<keyword evidence="2" id="KW-0547">Nucleotide-binding</keyword>
<evidence type="ECO:0000256" key="2">
    <source>
        <dbReference type="ARBA" id="ARBA00022741"/>
    </source>
</evidence>
<reference evidence="7 8" key="1">
    <citation type="submission" date="2018-03" db="EMBL/GenBank/DDBJ databases">
        <title>Whole genome sequencing of Histamine producing bacteria.</title>
        <authorList>
            <person name="Butler K."/>
        </authorList>
    </citation>
    <scope>NUCLEOTIDE SEQUENCE [LARGE SCALE GENOMIC DNA]</scope>
    <source>
        <strain evidence="7 8">DSM 16190</strain>
    </source>
</reference>
<proteinExistence type="predicted"/>
<evidence type="ECO:0000313" key="7">
    <source>
        <dbReference type="EMBL" id="PSW06595.1"/>
    </source>
</evidence>
<gene>
    <name evidence="7" type="ORF">C9I89_03395</name>
</gene>
<evidence type="ECO:0000256" key="3">
    <source>
        <dbReference type="ARBA" id="ARBA00022840"/>
    </source>
</evidence>
<dbReference type="SUPFAM" id="SSF52540">
    <property type="entry name" value="P-loop containing nucleoside triphosphate hydrolases"/>
    <property type="match status" value="1"/>
</dbReference>
<dbReference type="Gene3D" id="3.40.50.300">
    <property type="entry name" value="P-loop containing nucleotide triphosphate hydrolases"/>
    <property type="match status" value="1"/>
</dbReference>
<protein>
    <submittedName>
        <fullName evidence="7">ABC transporter ATP-binding protein</fullName>
    </submittedName>
</protein>
<evidence type="ECO:0000313" key="8">
    <source>
        <dbReference type="Proteomes" id="UP000240904"/>
    </source>
</evidence>
<organism evidence="7 8">
    <name type="scientific">Photobacterium lipolyticum</name>
    <dbReference type="NCBI Taxonomy" id="266810"/>
    <lineage>
        <taxon>Bacteria</taxon>
        <taxon>Pseudomonadati</taxon>
        <taxon>Pseudomonadota</taxon>
        <taxon>Gammaproteobacteria</taxon>
        <taxon>Vibrionales</taxon>
        <taxon>Vibrionaceae</taxon>
        <taxon>Photobacterium</taxon>
    </lineage>
</organism>
<dbReference type="InterPro" id="IPR027417">
    <property type="entry name" value="P-loop_NTPase"/>
</dbReference>
<dbReference type="InterPro" id="IPR003593">
    <property type="entry name" value="AAA+_ATPase"/>
</dbReference>
<dbReference type="PANTHER" id="PTHR42794:SF1">
    <property type="entry name" value="HEMIN IMPORT ATP-BINDING PROTEIN HMUV"/>
    <property type="match status" value="1"/>
</dbReference>
<name>A0A2T3N2T5_9GAMM</name>